<comment type="catalytic activity">
    <reaction evidence="8">
        <text>fluoride(in) = fluoride(out)</text>
        <dbReference type="Rhea" id="RHEA:76159"/>
        <dbReference type="ChEBI" id="CHEBI:17051"/>
    </reaction>
    <physiologicalReaction direction="left-to-right" evidence="8">
        <dbReference type="Rhea" id="RHEA:76160"/>
    </physiologicalReaction>
</comment>
<keyword evidence="4 10" id="KW-1133">Transmembrane helix</keyword>
<feature type="transmembrane region" description="Helical" evidence="10">
    <location>
        <begin position="91"/>
        <end position="115"/>
    </location>
</feature>
<evidence type="ECO:0000256" key="2">
    <source>
        <dbReference type="ARBA" id="ARBA00022475"/>
    </source>
</evidence>
<keyword evidence="10" id="KW-0479">Metal-binding</keyword>
<dbReference type="GO" id="GO:0140114">
    <property type="term" value="P:cellular detoxification of fluoride"/>
    <property type="evidence" value="ECO:0007669"/>
    <property type="project" value="UniProtKB-UniRule"/>
</dbReference>
<feature type="binding site" evidence="10">
    <location>
        <position position="72"/>
    </location>
    <ligand>
        <name>Na(+)</name>
        <dbReference type="ChEBI" id="CHEBI:29101"/>
        <note>structural</note>
    </ligand>
</feature>
<reference evidence="11 12" key="1">
    <citation type="submission" date="2018-03" db="EMBL/GenBank/DDBJ databases">
        <title>Genomic Encyclopedia of Archaeal and Bacterial Type Strains, Phase II (KMG-II): from individual species to whole genera.</title>
        <authorList>
            <person name="Goeker M."/>
        </authorList>
    </citation>
    <scope>NUCLEOTIDE SEQUENCE [LARGE SCALE GENOMIC DNA]</scope>
    <source>
        <strain evidence="11 12">DSM 45348</strain>
    </source>
</reference>
<dbReference type="InterPro" id="IPR003691">
    <property type="entry name" value="FluC"/>
</dbReference>
<comment type="similarity">
    <text evidence="7 10">Belongs to the fluoride channel Fluc/FEX (TC 1.A.43) family.</text>
</comment>
<dbReference type="EMBL" id="PVZG01000006">
    <property type="protein sequence ID" value="PRY29606.1"/>
    <property type="molecule type" value="Genomic_DNA"/>
</dbReference>
<comment type="subcellular location">
    <subcellularLocation>
        <location evidence="1 10">Cell membrane</location>
        <topology evidence="1 10">Multi-pass membrane protein</topology>
    </subcellularLocation>
</comment>
<evidence type="ECO:0000256" key="7">
    <source>
        <dbReference type="ARBA" id="ARBA00035120"/>
    </source>
</evidence>
<keyword evidence="6 10" id="KW-0407">Ion channel</keyword>
<evidence type="ECO:0000256" key="9">
    <source>
        <dbReference type="ARBA" id="ARBA00049940"/>
    </source>
</evidence>
<dbReference type="GO" id="GO:0062054">
    <property type="term" value="F:fluoride channel activity"/>
    <property type="evidence" value="ECO:0007669"/>
    <property type="project" value="UniProtKB-UniRule"/>
</dbReference>
<dbReference type="PANTHER" id="PTHR28259">
    <property type="entry name" value="FLUORIDE EXPORT PROTEIN 1-RELATED"/>
    <property type="match status" value="1"/>
</dbReference>
<organism evidence="11 12">
    <name type="scientific">Pseudosporangium ferrugineum</name>
    <dbReference type="NCBI Taxonomy" id="439699"/>
    <lineage>
        <taxon>Bacteria</taxon>
        <taxon>Bacillati</taxon>
        <taxon>Actinomycetota</taxon>
        <taxon>Actinomycetes</taxon>
        <taxon>Micromonosporales</taxon>
        <taxon>Micromonosporaceae</taxon>
        <taxon>Pseudosporangium</taxon>
    </lineage>
</organism>
<evidence type="ECO:0000256" key="4">
    <source>
        <dbReference type="ARBA" id="ARBA00022989"/>
    </source>
</evidence>
<feature type="binding site" evidence="10">
    <location>
        <position position="69"/>
    </location>
    <ligand>
        <name>Na(+)</name>
        <dbReference type="ChEBI" id="CHEBI:29101"/>
        <note>structural</note>
    </ligand>
</feature>
<evidence type="ECO:0000256" key="3">
    <source>
        <dbReference type="ARBA" id="ARBA00022692"/>
    </source>
</evidence>
<comment type="function">
    <text evidence="9 10">Fluoride-specific ion channel. Important for reducing fluoride concentration in the cell, thus reducing its toxicity.</text>
</comment>
<keyword evidence="10" id="KW-0813">Transport</keyword>
<comment type="caution">
    <text evidence="11">The sequence shown here is derived from an EMBL/GenBank/DDBJ whole genome shotgun (WGS) entry which is preliminary data.</text>
</comment>
<evidence type="ECO:0000313" key="12">
    <source>
        <dbReference type="Proteomes" id="UP000239209"/>
    </source>
</evidence>
<keyword evidence="10" id="KW-0406">Ion transport</keyword>
<evidence type="ECO:0000313" key="11">
    <source>
        <dbReference type="EMBL" id="PRY29606.1"/>
    </source>
</evidence>
<name>A0A2T0S863_9ACTN</name>
<evidence type="ECO:0000256" key="5">
    <source>
        <dbReference type="ARBA" id="ARBA00023136"/>
    </source>
</evidence>
<comment type="activity regulation">
    <text evidence="10">Na(+) is not transported, but it plays an essential structural role and its presence is essential for fluoride channel function.</text>
</comment>
<dbReference type="NCBIfam" id="TIGR00494">
    <property type="entry name" value="crcB"/>
    <property type="match status" value="1"/>
</dbReference>
<keyword evidence="3 10" id="KW-0812">Transmembrane</keyword>
<dbReference type="PANTHER" id="PTHR28259:SF1">
    <property type="entry name" value="FLUORIDE EXPORT PROTEIN 1-RELATED"/>
    <property type="match status" value="1"/>
</dbReference>
<feature type="transmembrane region" description="Helical" evidence="10">
    <location>
        <begin position="59"/>
        <end position="79"/>
    </location>
</feature>
<keyword evidence="2 10" id="KW-1003">Cell membrane</keyword>
<keyword evidence="12" id="KW-1185">Reference proteome</keyword>
<evidence type="ECO:0000256" key="10">
    <source>
        <dbReference type="HAMAP-Rule" id="MF_00454"/>
    </source>
</evidence>
<protein>
    <recommendedName>
        <fullName evidence="10">Fluoride-specific ion channel FluC</fullName>
    </recommendedName>
</protein>
<sequence>MTVLLVALGAAIGAPLRYLTDRFVQSRHESPFPWGTFAVNVVGSLLLGFVVGLPVAPPLAALLGTGFCGALTTYSTFGFETLGLARSGQRFLAVAYALGSVLAGLGAASIGFLIAHAAA</sequence>
<accession>A0A2T0S863</accession>
<dbReference type="Proteomes" id="UP000239209">
    <property type="component" value="Unassembled WGS sequence"/>
</dbReference>
<dbReference type="AlphaFoldDB" id="A0A2T0S863"/>
<feature type="transmembrane region" description="Helical" evidence="10">
    <location>
        <begin position="32"/>
        <end position="52"/>
    </location>
</feature>
<evidence type="ECO:0000256" key="8">
    <source>
        <dbReference type="ARBA" id="ARBA00035585"/>
    </source>
</evidence>
<dbReference type="Pfam" id="PF02537">
    <property type="entry name" value="CRCB"/>
    <property type="match status" value="1"/>
</dbReference>
<dbReference type="GO" id="GO:0005886">
    <property type="term" value="C:plasma membrane"/>
    <property type="evidence" value="ECO:0007669"/>
    <property type="project" value="UniProtKB-SubCell"/>
</dbReference>
<evidence type="ECO:0000256" key="6">
    <source>
        <dbReference type="ARBA" id="ARBA00023303"/>
    </source>
</evidence>
<evidence type="ECO:0000256" key="1">
    <source>
        <dbReference type="ARBA" id="ARBA00004651"/>
    </source>
</evidence>
<proteinExistence type="inferred from homology"/>
<keyword evidence="10" id="KW-0915">Sodium</keyword>
<gene>
    <name evidence="10" type="primary">fluC</name>
    <name evidence="10" type="synonym">crcB</name>
    <name evidence="11" type="ORF">CLV70_106327</name>
</gene>
<dbReference type="HAMAP" id="MF_00454">
    <property type="entry name" value="FluC"/>
    <property type="match status" value="1"/>
</dbReference>
<dbReference type="RefSeq" id="WP_106127227.1">
    <property type="nucleotide sequence ID" value="NZ_PVZG01000006.1"/>
</dbReference>
<dbReference type="GO" id="GO:0046872">
    <property type="term" value="F:metal ion binding"/>
    <property type="evidence" value="ECO:0007669"/>
    <property type="project" value="UniProtKB-KW"/>
</dbReference>
<keyword evidence="5 10" id="KW-0472">Membrane</keyword>